<feature type="domain" description="OmpA-like" evidence="6">
    <location>
        <begin position="333"/>
        <end position="450"/>
    </location>
</feature>
<dbReference type="InterPro" id="IPR050330">
    <property type="entry name" value="Bact_OuterMem_StrucFunc"/>
</dbReference>
<evidence type="ECO:0000256" key="1">
    <source>
        <dbReference type="ARBA" id="ARBA00004442"/>
    </source>
</evidence>
<feature type="signal peptide" evidence="5">
    <location>
        <begin position="1"/>
        <end position="17"/>
    </location>
</feature>
<name>A0ABT0HWA7_9BACT</name>
<dbReference type="SUPFAM" id="SSF49464">
    <property type="entry name" value="Carboxypeptidase regulatory domain-like"/>
    <property type="match status" value="1"/>
</dbReference>
<dbReference type="SUPFAM" id="SSF103088">
    <property type="entry name" value="OmpA-like"/>
    <property type="match status" value="1"/>
</dbReference>
<protein>
    <submittedName>
        <fullName evidence="7">OmpA family protein</fullName>
    </submittedName>
</protein>
<reference evidence="7 8" key="1">
    <citation type="submission" date="2022-04" db="EMBL/GenBank/DDBJ databases">
        <title>Spirosoma sp. strain RP8 genome sequencing and assembly.</title>
        <authorList>
            <person name="Jung Y."/>
        </authorList>
    </citation>
    <scope>NUCLEOTIDE SEQUENCE [LARGE SCALE GENOMIC DNA]</scope>
    <source>
        <strain evidence="7 8">RP8</strain>
    </source>
</reference>
<evidence type="ECO:0000256" key="3">
    <source>
        <dbReference type="ARBA" id="ARBA00023237"/>
    </source>
</evidence>
<comment type="caution">
    <text evidence="7">The sequence shown here is derived from an EMBL/GenBank/DDBJ whole genome shotgun (WGS) entry which is preliminary data.</text>
</comment>
<dbReference type="PRINTS" id="PR01021">
    <property type="entry name" value="OMPADOMAIN"/>
</dbReference>
<feature type="chain" id="PRO_5045680483" evidence="5">
    <location>
        <begin position="18"/>
        <end position="450"/>
    </location>
</feature>
<keyword evidence="2 4" id="KW-0472">Membrane</keyword>
<dbReference type="InterPro" id="IPR036737">
    <property type="entry name" value="OmpA-like_sf"/>
</dbReference>
<sequence>MIRLALFFSALPLLVQAQNVDTSACLHLQGSVVNYATRQPLAAARLVAKTPTGRVAVGLSGESGRFSGRLPCGTTALLISRSDYRSQTIPVQLPNDLPEKPVSLFIPLVPVDKQGKDTPYLQTEQTHYVQTDRASDGRSAPDSVQRQLNTFVITDAVQSNPLSASLCLFFTKSGIRQCLESSLIGQFQVEFTQRDIVALEVSAAGYQPYAGNMLVEQLDGRSLKHTIKLQRELTLLAVNAPGANQCEVRSATRATTLFPLPGYAGQYIAYDLTPETVELVVSYQSQEAKRTIDLRTGLNFVTITQPLNRSPLTPTRPQATAAKAVLTDTSISPALFRPDSIPMIYFEQSSYQLRPDSQNVLTQVVDYLKTHPTYSLQITGHTDNVGDPQLNQTLSVYRARATANFLTKHGISEDRLTKEGIGSSQPLAPNTTEANRVINRRVSLKLITAQ</sequence>
<evidence type="ECO:0000259" key="6">
    <source>
        <dbReference type="PROSITE" id="PS51123"/>
    </source>
</evidence>
<evidence type="ECO:0000313" key="8">
    <source>
        <dbReference type="Proteomes" id="UP001202180"/>
    </source>
</evidence>
<evidence type="ECO:0000256" key="5">
    <source>
        <dbReference type="SAM" id="SignalP"/>
    </source>
</evidence>
<keyword evidence="8" id="KW-1185">Reference proteome</keyword>
<dbReference type="PANTHER" id="PTHR30329">
    <property type="entry name" value="STATOR ELEMENT OF FLAGELLAR MOTOR COMPLEX"/>
    <property type="match status" value="1"/>
</dbReference>
<dbReference type="CDD" id="cd07185">
    <property type="entry name" value="OmpA_C-like"/>
    <property type="match status" value="1"/>
</dbReference>
<dbReference type="InterPro" id="IPR006665">
    <property type="entry name" value="OmpA-like"/>
</dbReference>
<organism evidence="7 8">
    <name type="scientific">Spirosoma liriopis</name>
    <dbReference type="NCBI Taxonomy" id="2937440"/>
    <lineage>
        <taxon>Bacteria</taxon>
        <taxon>Pseudomonadati</taxon>
        <taxon>Bacteroidota</taxon>
        <taxon>Cytophagia</taxon>
        <taxon>Cytophagales</taxon>
        <taxon>Cytophagaceae</taxon>
        <taxon>Spirosoma</taxon>
    </lineage>
</organism>
<evidence type="ECO:0000256" key="2">
    <source>
        <dbReference type="ARBA" id="ARBA00023136"/>
    </source>
</evidence>
<keyword evidence="5" id="KW-0732">Signal</keyword>
<proteinExistence type="predicted"/>
<dbReference type="Pfam" id="PF00691">
    <property type="entry name" value="OmpA"/>
    <property type="match status" value="1"/>
</dbReference>
<dbReference type="RefSeq" id="WP_248480557.1">
    <property type="nucleotide sequence ID" value="NZ_JALPRF010000012.1"/>
</dbReference>
<dbReference type="Gene3D" id="3.30.1330.60">
    <property type="entry name" value="OmpA-like domain"/>
    <property type="match status" value="1"/>
</dbReference>
<dbReference type="PROSITE" id="PS51123">
    <property type="entry name" value="OMPA_2"/>
    <property type="match status" value="1"/>
</dbReference>
<evidence type="ECO:0000313" key="7">
    <source>
        <dbReference type="EMBL" id="MCK8495800.1"/>
    </source>
</evidence>
<dbReference type="EMBL" id="JALPRF010000012">
    <property type="protein sequence ID" value="MCK8495800.1"/>
    <property type="molecule type" value="Genomic_DNA"/>
</dbReference>
<dbReference type="PANTHER" id="PTHR30329:SF21">
    <property type="entry name" value="LIPOPROTEIN YIAD-RELATED"/>
    <property type="match status" value="1"/>
</dbReference>
<evidence type="ECO:0000256" key="4">
    <source>
        <dbReference type="PROSITE-ProRule" id="PRU00473"/>
    </source>
</evidence>
<keyword evidence="3" id="KW-0998">Cell outer membrane</keyword>
<dbReference type="InterPro" id="IPR008969">
    <property type="entry name" value="CarboxyPept-like_regulatory"/>
</dbReference>
<accession>A0ABT0HWA7</accession>
<comment type="subcellular location">
    <subcellularLocation>
        <location evidence="1">Cell outer membrane</location>
    </subcellularLocation>
</comment>
<dbReference type="InterPro" id="IPR006664">
    <property type="entry name" value="OMP_bac"/>
</dbReference>
<gene>
    <name evidence="7" type="ORF">M0L20_28295</name>
</gene>
<dbReference type="Proteomes" id="UP001202180">
    <property type="component" value="Unassembled WGS sequence"/>
</dbReference>